<reference evidence="5" key="1">
    <citation type="journal article" date="2017" name="Genome Biol. Evol.">
        <title>The complete genome sequence of the phytopathogenic fungus Sclerotinia sclerotiorum reveals insights into the genome architecture of broad host range pathogens.</title>
        <authorList>
            <person name="Derbyshire M."/>
            <person name="Denton-Giles M."/>
            <person name="Hegedus D."/>
            <person name="Seifbarghy S."/>
            <person name="Rollins J."/>
            <person name="van Kan J."/>
            <person name="Seidl M.F."/>
            <person name="Faino L."/>
            <person name="Mbengue M."/>
            <person name="Navaud O."/>
            <person name="Raffaele S."/>
            <person name="Hammond-Kosack K."/>
            <person name="Heard S."/>
            <person name="Oliver R."/>
        </authorList>
    </citation>
    <scope>NUCLEOTIDE SEQUENCE [LARGE SCALE GENOMIC DNA]</scope>
    <source>
        <strain evidence="5">ATCC 18683 / 1980 / Ss-1</strain>
    </source>
</reference>
<feature type="domain" description="Alpha/beta hydrolase fold-3" evidence="3">
    <location>
        <begin position="148"/>
        <end position="261"/>
    </location>
</feature>
<dbReference type="RefSeq" id="XP_001589835.1">
    <property type="nucleotide sequence ID" value="XM_001589785.1"/>
</dbReference>
<dbReference type="KEGG" id="ssl:SS1G_09557"/>
<evidence type="ECO:0000259" key="3">
    <source>
        <dbReference type="Pfam" id="PF07859"/>
    </source>
</evidence>
<feature type="region of interest" description="Disordered" evidence="2">
    <location>
        <begin position="319"/>
        <end position="351"/>
    </location>
</feature>
<dbReference type="PANTHER" id="PTHR48081">
    <property type="entry name" value="AB HYDROLASE SUPERFAMILY PROTEIN C4A8.06C"/>
    <property type="match status" value="1"/>
</dbReference>
<feature type="region of interest" description="Disordered" evidence="2">
    <location>
        <begin position="941"/>
        <end position="1029"/>
    </location>
</feature>
<dbReference type="InterPro" id="IPR013094">
    <property type="entry name" value="AB_hydrolase_3"/>
</dbReference>
<dbReference type="EMBL" id="CP017828">
    <property type="protein sequence ID" value="APA15632.1"/>
    <property type="molecule type" value="Genomic_DNA"/>
</dbReference>
<keyword evidence="1" id="KW-0378">Hydrolase</keyword>
<protein>
    <recommendedName>
        <fullName evidence="3">Alpha/beta hydrolase fold-3 domain-containing protein</fullName>
    </recommendedName>
</protein>
<sequence>MGLNTASVGAAVAPVVFQTFITHFFKRGPRKEKPTAHISYDEGLHLIRRFLIYASNHTVEDIQRFTSQWVPHPPFVKVDEVLISSQTLTEARTLLTLHFSNYGGIQKVGGKDWWAWRQPGSELKAEWIEMRVDHQERIKNGGKSKRIMLYVHGGAYFFGSTDEHRYQMQRHARKLKARVFAPRYRLAPQFPFPCGLLDCLAAYLFLLEEYDPTSIIFAGDSAGGGMILSLLVILRDLKKPLPAGAILISPWVDLTHSFPSVAADNPLDYIPAHGFHHRPSTAWPPPNSDDLLAIERGMHDFTENKNDMTQSEVDAAQGLRVDKHPPPGTHNNTAAAGPSSDDSGPQANTVPGFGGDLSIMIDGELVVIKDQIQMYATNQLISHPLVSPALQPSLGGLPPLLVLTGGGEMLRDEQIYVAHKAANPTQYPPGNVFLDTYAVREDPRAEVEAWKPTDVQLQVWDDLCHVPPTLSFTRPAKYMYRSIAQFGAWALAKAQQTEIEILDDDDVSVISRSSESGEDAQKQTPSEPKEQIGKAGDPLPPFKDHMIRQRVDRHGNIFPLAPASELAACNMSPDEIGVIKPGPVKKWMATKTNWDTKFAKDKRRVQEKRAKERERGYEKYGPSGEEPPPSALVGRRLAGVDVKEEKGGKVKKSWGMSMWSGWGSKHDKLTMDREAEAEKVGKNVETTTARAEHGAGGRDLHGIETTNTENTHLGNRVENSTGTSESSGTRTGNGKEKAVEGNDENTMAEYSAMQKKMRDEEHYLMAKKNVKVTDVNHSSAPGSPAHEINEGGMQLNIPEIIKDSPLIGRDNDEGVERYGSNGEELRRPTAQGIAFPFAMRMGGEGVDGVMKDGVRERNARNGKLGRDVNASTESLLSDRSGAPEGYEYQYNDELEAYVLVKIGEDNEERIALENGNENENENENGHLSVGDHFAVYNSSVESVEERLDGDGMDGPGGLGVLGSYNGGNKGKGVAKREEAEDEEEEGNALAVDGASGSNGVSPRLSALGTEARGESEMFSGQENRDREMN</sequence>
<dbReference type="PANTHER" id="PTHR48081:SF19">
    <property type="entry name" value="AB HYDROLASE SUPERFAMILY PROTEIN C4A8.06C"/>
    <property type="match status" value="1"/>
</dbReference>
<feature type="region of interest" description="Disordered" evidence="2">
    <location>
        <begin position="690"/>
        <end position="744"/>
    </location>
</feature>
<feature type="compositionally biased region" description="Polar residues" evidence="2">
    <location>
        <begin position="329"/>
        <end position="349"/>
    </location>
</feature>
<feature type="compositionally biased region" description="Gly residues" evidence="2">
    <location>
        <begin position="952"/>
        <end position="970"/>
    </location>
</feature>
<dbReference type="InterPro" id="IPR050300">
    <property type="entry name" value="GDXG_lipolytic_enzyme"/>
</dbReference>
<dbReference type="GO" id="GO:0016787">
    <property type="term" value="F:hydrolase activity"/>
    <property type="evidence" value="ECO:0007669"/>
    <property type="project" value="UniProtKB-KW"/>
</dbReference>
<dbReference type="OrthoDB" id="2336090at2759"/>
<feature type="domain" description="Alpha/beta hydrolase fold-3" evidence="3">
    <location>
        <begin position="372"/>
        <end position="422"/>
    </location>
</feature>
<evidence type="ECO:0000313" key="4">
    <source>
        <dbReference type="EMBL" id="APA15632.1"/>
    </source>
</evidence>
<feature type="compositionally biased region" description="Basic and acidic residues" evidence="2">
    <location>
        <begin position="690"/>
        <end position="702"/>
    </location>
</feature>
<dbReference type="Gene3D" id="3.40.50.1820">
    <property type="entry name" value="alpha/beta hydrolase"/>
    <property type="match status" value="1"/>
</dbReference>
<organism evidence="4 5">
    <name type="scientific">Sclerotinia sclerotiorum (strain ATCC 18683 / 1980 / Ss-1)</name>
    <name type="common">White mold</name>
    <name type="synonym">Whetzelinia sclerotiorum</name>
    <dbReference type="NCBI Taxonomy" id="665079"/>
    <lineage>
        <taxon>Eukaryota</taxon>
        <taxon>Fungi</taxon>
        <taxon>Dikarya</taxon>
        <taxon>Ascomycota</taxon>
        <taxon>Pezizomycotina</taxon>
        <taxon>Leotiomycetes</taxon>
        <taxon>Helotiales</taxon>
        <taxon>Sclerotiniaceae</taxon>
        <taxon>Sclerotinia</taxon>
    </lineage>
</organism>
<dbReference type="AlphaFoldDB" id="A0A1D9QLE4"/>
<evidence type="ECO:0000256" key="2">
    <source>
        <dbReference type="SAM" id="MobiDB-lite"/>
    </source>
</evidence>
<dbReference type="Pfam" id="PF07859">
    <property type="entry name" value="Abhydrolase_3"/>
    <property type="match status" value="2"/>
</dbReference>
<accession>A0A1D9QLE4</accession>
<proteinExistence type="predicted"/>
<feature type="compositionally biased region" description="Low complexity" evidence="2">
    <location>
        <begin position="718"/>
        <end position="732"/>
    </location>
</feature>
<dbReference type="SUPFAM" id="SSF53474">
    <property type="entry name" value="alpha/beta-Hydrolases"/>
    <property type="match status" value="1"/>
</dbReference>
<evidence type="ECO:0000313" key="5">
    <source>
        <dbReference type="Proteomes" id="UP000177798"/>
    </source>
</evidence>
<name>A0A1D9QLE4_SCLS1</name>
<dbReference type="VEuPathDB" id="FungiDB:sscle_15g104020"/>
<gene>
    <name evidence="4" type="ORF">sscle_15g104020</name>
</gene>
<feature type="compositionally biased region" description="Basic and acidic residues" evidence="2">
    <location>
        <begin position="607"/>
        <end position="618"/>
    </location>
</feature>
<feature type="region of interest" description="Disordered" evidence="2">
    <location>
        <begin position="601"/>
        <end position="632"/>
    </location>
</feature>
<evidence type="ECO:0000256" key="1">
    <source>
        <dbReference type="ARBA" id="ARBA00022801"/>
    </source>
</evidence>
<dbReference type="Proteomes" id="UP000177798">
    <property type="component" value="Chromosome 15"/>
</dbReference>
<dbReference type="InterPro" id="IPR029058">
    <property type="entry name" value="AB_hydrolase_fold"/>
</dbReference>
<dbReference type="OMA" id="PAHEINE"/>
<feature type="compositionally biased region" description="Polar residues" evidence="2">
    <location>
        <begin position="704"/>
        <end position="713"/>
    </location>
</feature>
<feature type="region of interest" description="Disordered" evidence="2">
    <location>
        <begin position="511"/>
        <end position="543"/>
    </location>
</feature>